<dbReference type="SUPFAM" id="SSF53784">
    <property type="entry name" value="Phosphofructokinase"/>
    <property type="match status" value="1"/>
</dbReference>
<evidence type="ECO:0000256" key="13">
    <source>
        <dbReference type="ARBA" id="ARBA00048070"/>
    </source>
</evidence>
<organism evidence="15 16">
    <name type="scientific">Eptatretus burgeri</name>
    <name type="common">Inshore hagfish</name>
    <dbReference type="NCBI Taxonomy" id="7764"/>
    <lineage>
        <taxon>Eukaryota</taxon>
        <taxon>Metazoa</taxon>
        <taxon>Chordata</taxon>
        <taxon>Craniata</taxon>
        <taxon>Vertebrata</taxon>
        <taxon>Cyclostomata</taxon>
        <taxon>Myxini</taxon>
        <taxon>Myxiniformes</taxon>
        <taxon>Myxinidae</taxon>
        <taxon>Eptatretinae</taxon>
        <taxon>Eptatretus</taxon>
    </lineage>
</organism>
<feature type="domain" description="Phosphofructokinase" evidence="14">
    <location>
        <begin position="4"/>
        <end position="121"/>
    </location>
</feature>
<keyword evidence="5" id="KW-0963">Cytoplasm</keyword>
<evidence type="ECO:0000313" key="15">
    <source>
        <dbReference type="Ensembl" id="ENSEBUP00000012586.1"/>
    </source>
</evidence>
<evidence type="ECO:0000256" key="1">
    <source>
        <dbReference type="ARBA" id="ARBA00001946"/>
    </source>
</evidence>
<keyword evidence="8" id="KW-0547">Nucleotide-binding</keyword>
<keyword evidence="11" id="KW-0460">Magnesium</keyword>
<keyword evidence="16" id="KW-1185">Reference proteome</keyword>
<evidence type="ECO:0000256" key="11">
    <source>
        <dbReference type="ARBA" id="ARBA00022842"/>
    </source>
</evidence>
<dbReference type="AlphaFoldDB" id="A0A8C4QAS6"/>
<evidence type="ECO:0000256" key="5">
    <source>
        <dbReference type="ARBA" id="ARBA00022490"/>
    </source>
</evidence>
<reference evidence="15" key="2">
    <citation type="submission" date="2025-09" db="UniProtKB">
        <authorList>
            <consortium name="Ensembl"/>
        </authorList>
    </citation>
    <scope>IDENTIFICATION</scope>
</reference>
<protein>
    <recommendedName>
        <fullName evidence="4">6-phosphofructokinase</fullName>
        <ecNumber evidence="4">2.7.1.11</ecNumber>
    </recommendedName>
</protein>
<reference evidence="15" key="1">
    <citation type="submission" date="2025-08" db="UniProtKB">
        <authorList>
            <consortium name="Ensembl"/>
        </authorList>
    </citation>
    <scope>IDENTIFICATION</scope>
</reference>
<dbReference type="GO" id="GO:0005945">
    <property type="term" value="C:6-phosphofructokinase complex"/>
    <property type="evidence" value="ECO:0007669"/>
    <property type="project" value="TreeGrafter"/>
</dbReference>
<dbReference type="GO" id="GO:0061621">
    <property type="term" value="P:canonical glycolysis"/>
    <property type="evidence" value="ECO:0007669"/>
    <property type="project" value="TreeGrafter"/>
</dbReference>
<evidence type="ECO:0000256" key="12">
    <source>
        <dbReference type="ARBA" id="ARBA00023152"/>
    </source>
</evidence>
<sequence>MCLCAGMNAAVRAVIRMGIYVGAKVYFIHEGYQGMVDGGDDIKEATWESVSNILQLGGTVIGSARCKAFRTHEGRLRAARNLLQFGITNLCVIGGDGSLTGANVFREEWSGLLAELVQQGLNIFMIKLKECLHFSLLNK</sequence>
<comment type="cofactor">
    <cofactor evidence="1">
        <name>Mg(2+)</name>
        <dbReference type="ChEBI" id="CHEBI:18420"/>
    </cofactor>
</comment>
<dbReference type="GO" id="GO:0005524">
    <property type="term" value="F:ATP binding"/>
    <property type="evidence" value="ECO:0007669"/>
    <property type="project" value="UniProtKB-KW"/>
</dbReference>
<dbReference type="Ensembl" id="ENSEBUT00000013162.1">
    <property type="protein sequence ID" value="ENSEBUP00000012586.1"/>
    <property type="gene ID" value="ENSEBUG00000007995.1"/>
</dbReference>
<dbReference type="GO" id="GO:0070095">
    <property type="term" value="F:fructose-6-phosphate binding"/>
    <property type="evidence" value="ECO:0007669"/>
    <property type="project" value="TreeGrafter"/>
</dbReference>
<dbReference type="InterPro" id="IPR000023">
    <property type="entry name" value="Phosphofructokinase_dom"/>
</dbReference>
<accession>A0A8C4QAS6</accession>
<dbReference type="GO" id="GO:0030388">
    <property type="term" value="P:fructose 1,6-bisphosphate metabolic process"/>
    <property type="evidence" value="ECO:0007669"/>
    <property type="project" value="TreeGrafter"/>
</dbReference>
<dbReference type="EC" id="2.7.1.11" evidence="4"/>
<dbReference type="OMA" id="NSFEATW"/>
<dbReference type="Gene3D" id="3.40.50.450">
    <property type="match status" value="1"/>
</dbReference>
<dbReference type="GO" id="GO:0042802">
    <property type="term" value="F:identical protein binding"/>
    <property type="evidence" value="ECO:0007669"/>
    <property type="project" value="TreeGrafter"/>
</dbReference>
<evidence type="ECO:0000259" key="14">
    <source>
        <dbReference type="Pfam" id="PF00365"/>
    </source>
</evidence>
<dbReference type="Pfam" id="PF00365">
    <property type="entry name" value="PFK"/>
    <property type="match status" value="1"/>
</dbReference>
<dbReference type="Proteomes" id="UP000694388">
    <property type="component" value="Unplaced"/>
</dbReference>
<dbReference type="GO" id="GO:0003872">
    <property type="term" value="F:6-phosphofructokinase activity"/>
    <property type="evidence" value="ECO:0007669"/>
    <property type="project" value="UniProtKB-EC"/>
</dbReference>
<name>A0A8C4QAS6_EPTBU</name>
<dbReference type="InterPro" id="IPR035966">
    <property type="entry name" value="PKF_sf"/>
</dbReference>
<comment type="subcellular location">
    <subcellularLocation>
        <location evidence="2">Cytoplasm</location>
    </subcellularLocation>
</comment>
<evidence type="ECO:0000256" key="4">
    <source>
        <dbReference type="ARBA" id="ARBA00012055"/>
    </source>
</evidence>
<dbReference type="GO" id="GO:0048029">
    <property type="term" value="F:monosaccharide binding"/>
    <property type="evidence" value="ECO:0007669"/>
    <property type="project" value="TreeGrafter"/>
</dbReference>
<evidence type="ECO:0000256" key="8">
    <source>
        <dbReference type="ARBA" id="ARBA00022741"/>
    </source>
</evidence>
<evidence type="ECO:0000256" key="2">
    <source>
        <dbReference type="ARBA" id="ARBA00004496"/>
    </source>
</evidence>
<dbReference type="InterPro" id="IPR022953">
    <property type="entry name" value="ATP_PFK"/>
</dbReference>
<evidence type="ECO:0000256" key="7">
    <source>
        <dbReference type="ARBA" id="ARBA00022723"/>
    </source>
</evidence>
<dbReference type="GO" id="GO:0046872">
    <property type="term" value="F:metal ion binding"/>
    <property type="evidence" value="ECO:0007669"/>
    <property type="project" value="UniProtKB-KW"/>
</dbReference>
<keyword evidence="12" id="KW-0324">Glycolysis</keyword>
<keyword evidence="10" id="KW-0067">ATP-binding</keyword>
<evidence type="ECO:0000313" key="16">
    <source>
        <dbReference type="Proteomes" id="UP000694388"/>
    </source>
</evidence>
<dbReference type="PANTHER" id="PTHR13697">
    <property type="entry name" value="PHOSPHOFRUCTOKINASE"/>
    <property type="match status" value="1"/>
</dbReference>
<dbReference type="PANTHER" id="PTHR13697:SF4">
    <property type="entry name" value="ATP-DEPENDENT 6-PHOSPHOFRUCTOKINASE"/>
    <property type="match status" value="1"/>
</dbReference>
<evidence type="ECO:0000256" key="6">
    <source>
        <dbReference type="ARBA" id="ARBA00022679"/>
    </source>
</evidence>
<evidence type="ECO:0000256" key="3">
    <source>
        <dbReference type="ARBA" id="ARBA00004679"/>
    </source>
</evidence>
<dbReference type="GO" id="GO:0016020">
    <property type="term" value="C:membrane"/>
    <property type="evidence" value="ECO:0007669"/>
    <property type="project" value="TreeGrafter"/>
</dbReference>
<dbReference type="GeneTree" id="ENSGT00940000155002"/>
<comment type="pathway">
    <text evidence="3">Carbohydrate degradation; glycolysis; D-glyceraldehyde 3-phosphate and glycerone phosphate from D-glucose: step 3/4.</text>
</comment>
<keyword evidence="9" id="KW-0418">Kinase</keyword>
<comment type="catalytic activity">
    <reaction evidence="13">
        <text>beta-D-fructose 6-phosphate + ATP = beta-D-fructose 1,6-bisphosphate + ADP + H(+)</text>
        <dbReference type="Rhea" id="RHEA:16109"/>
        <dbReference type="ChEBI" id="CHEBI:15378"/>
        <dbReference type="ChEBI" id="CHEBI:30616"/>
        <dbReference type="ChEBI" id="CHEBI:32966"/>
        <dbReference type="ChEBI" id="CHEBI:57634"/>
        <dbReference type="ChEBI" id="CHEBI:456216"/>
        <dbReference type="EC" id="2.7.1.11"/>
    </reaction>
</comment>
<proteinExistence type="predicted"/>
<dbReference type="GO" id="GO:0016208">
    <property type="term" value="F:AMP binding"/>
    <property type="evidence" value="ECO:0007669"/>
    <property type="project" value="TreeGrafter"/>
</dbReference>
<dbReference type="UniPathway" id="UPA00109">
    <property type="reaction ID" value="UER00182"/>
</dbReference>
<evidence type="ECO:0000256" key="9">
    <source>
        <dbReference type="ARBA" id="ARBA00022777"/>
    </source>
</evidence>
<evidence type="ECO:0000256" key="10">
    <source>
        <dbReference type="ARBA" id="ARBA00022840"/>
    </source>
</evidence>
<keyword evidence="6" id="KW-0808">Transferase</keyword>
<keyword evidence="7" id="KW-0479">Metal-binding</keyword>
<dbReference type="PRINTS" id="PR00476">
    <property type="entry name" value="PHFRCTKINASE"/>
</dbReference>
<dbReference type="GO" id="GO:0006002">
    <property type="term" value="P:fructose 6-phosphate metabolic process"/>
    <property type="evidence" value="ECO:0007669"/>
    <property type="project" value="InterPro"/>
</dbReference>